<dbReference type="InterPro" id="IPR036047">
    <property type="entry name" value="F-box-like_dom_sf"/>
</dbReference>
<dbReference type="InterPro" id="IPR001810">
    <property type="entry name" value="F-box_dom"/>
</dbReference>
<dbReference type="AlphaFoldDB" id="A0AAD9XI31"/>
<protein>
    <recommendedName>
        <fullName evidence="1">F-box domain-containing protein</fullName>
    </recommendedName>
</protein>
<evidence type="ECO:0000313" key="2">
    <source>
        <dbReference type="EMBL" id="KAK2659703.1"/>
    </source>
</evidence>
<dbReference type="SUPFAM" id="SSF81383">
    <property type="entry name" value="F-box domain"/>
    <property type="match status" value="1"/>
</dbReference>
<comment type="caution">
    <text evidence="2">The sequence shown here is derived from an EMBL/GenBank/DDBJ whole genome shotgun (WGS) entry which is preliminary data.</text>
</comment>
<dbReference type="Pfam" id="PF12937">
    <property type="entry name" value="F-box-like"/>
    <property type="match status" value="1"/>
</dbReference>
<dbReference type="Gene3D" id="1.20.1280.50">
    <property type="match status" value="1"/>
</dbReference>
<keyword evidence="3" id="KW-1185">Reference proteome</keyword>
<evidence type="ECO:0000259" key="1">
    <source>
        <dbReference type="Pfam" id="PF12937"/>
    </source>
</evidence>
<sequence length="355" mass="40034">MYTLLMHALLFCNLHNSHLFAFNFKRRDTNKKLSSFTMMIETTMDGFDQLPDSLILLIFNAISDVKTLLRCRSVSKRFNCLVLETESLSLKVDQVISPDSDSDSLLLTFFKSFLKSLQDFLTTTTATAETKSHHPTRTRVLNSPAQILSQFDCVKHLQLELPGGDLKLGNGLTVKWSAQFGRSLKSCVIIGFKSDKSTVSENPGDVEDIGGGLKSRVMWTISALIAASARHFMLEEIVREHHEMESIVLFDREGEGNVVMNKEGMRECRLEAAHVSENRTLVPSVRMLMRHVPRLVLECGVWVEGATLVVVRPSLEKDDVDDTELALGAFGHGIYRETVQRLLKTRSYMLEMNSF</sequence>
<dbReference type="PANTHER" id="PTHR31215">
    <property type="entry name" value="OS05G0510400 PROTEIN-RELATED"/>
    <property type="match status" value="1"/>
</dbReference>
<reference evidence="2" key="1">
    <citation type="journal article" date="2023" name="Plant J.">
        <title>Genome sequences and population genomics provide insights into the demographic history, inbreeding, and mutation load of two 'living fossil' tree species of Dipteronia.</title>
        <authorList>
            <person name="Feng Y."/>
            <person name="Comes H.P."/>
            <person name="Chen J."/>
            <person name="Zhu S."/>
            <person name="Lu R."/>
            <person name="Zhang X."/>
            <person name="Li P."/>
            <person name="Qiu J."/>
            <person name="Olsen K.M."/>
            <person name="Qiu Y."/>
        </authorList>
    </citation>
    <scope>NUCLEOTIDE SEQUENCE</scope>
    <source>
        <strain evidence="2">KIB01</strain>
    </source>
</reference>
<dbReference type="EMBL" id="JANJYI010000002">
    <property type="protein sequence ID" value="KAK2659703.1"/>
    <property type="molecule type" value="Genomic_DNA"/>
</dbReference>
<gene>
    <name evidence="2" type="ORF">Ddye_006236</name>
</gene>
<accession>A0AAD9XI31</accession>
<feature type="domain" description="F-box" evidence="1">
    <location>
        <begin position="47"/>
        <end position="88"/>
    </location>
</feature>
<evidence type="ECO:0000313" key="3">
    <source>
        <dbReference type="Proteomes" id="UP001280121"/>
    </source>
</evidence>
<dbReference type="Proteomes" id="UP001280121">
    <property type="component" value="Unassembled WGS sequence"/>
</dbReference>
<name>A0AAD9XI31_9ROSI</name>
<proteinExistence type="predicted"/>
<organism evidence="2 3">
    <name type="scientific">Dipteronia dyeriana</name>
    <dbReference type="NCBI Taxonomy" id="168575"/>
    <lineage>
        <taxon>Eukaryota</taxon>
        <taxon>Viridiplantae</taxon>
        <taxon>Streptophyta</taxon>
        <taxon>Embryophyta</taxon>
        <taxon>Tracheophyta</taxon>
        <taxon>Spermatophyta</taxon>
        <taxon>Magnoliopsida</taxon>
        <taxon>eudicotyledons</taxon>
        <taxon>Gunneridae</taxon>
        <taxon>Pentapetalae</taxon>
        <taxon>rosids</taxon>
        <taxon>malvids</taxon>
        <taxon>Sapindales</taxon>
        <taxon>Sapindaceae</taxon>
        <taxon>Hippocastanoideae</taxon>
        <taxon>Acereae</taxon>
        <taxon>Dipteronia</taxon>
    </lineage>
</organism>
<dbReference type="InterPro" id="IPR044809">
    <property type="entry name" value="AUF1-like"/>
</dbReference>